<reference evidence="3 4" key="1">
    <citation type="submission" date="2019-02" db="EMBL/GenBank/DDBJ databases">
        <title>Deep-cultivation of Planctomycetes and their phenomic and genomic characterization uncovers novel biology.</title>
        <authorList>
            <person name="Wiegand S."/>
            <person name="Jogler M."/>
            <person name="Boedeker C."/>
            <person name="Pinto D."/>
            <person name="Vollmers J."/>
            <person name="Rivas-Marin E."/>
            <person name="Kohn T."/>
            <person name="Peeters S.H."/>
            <person name="Heuer A."/>
            <person name="Rast P."/>
            <person name="Oberbeckmann S."/>
            <person name="Bunk B."/>
            <person name="Jeske O."/>
            <person name="Meyerdierks A."/>
            <person name="Storesund J.E."/>
            <person name="Kallscheuer N."/>
            <person name="Luecker S."/>
            <person name="Lage O.M."/>
            <person name="Pohl T."/>
            <person name="Merkel B.J."/>
            <person name="Hornburger P."/>
            <person name="Mueller R.-W."/>
            <person name="Bruemmer F."/>
            <person name="Labrenz M."/>
            <person name="Spormann A.M."/>
            <person name="Op Den Camp H."/>
            <person name="Overmann J."/>
            <person name="Amann R."/>
            <person name="Jetten M.S.M."/>
            <person name="Mascher T."/>
            <person name="Medema M.H."/>
            <person name="Devos D.P."/>
            <person name="Kaster A.-K."/>
            <person name="Ovreas L."/>
            <person name="Rohde M."/>
            <person name="Galperin M.Y."/>
            <person name="Jogler C."/>
        </authorList>
    </citation>
    <scope>NUCLEOTIDE SEQUENCE [LARGE SCALE GENOMIC DNA]</scope>
    <source>
        <strain evidence="3 4">CA13</strain>
    </source>
</reference>
<feature type="region of interest" description="Disordered" evidence="1">
    <location>
        <begin position="236"/>
        <end position="262"/>
    </location>
</feature>
<protein>
    <submittedName>
        <fullName evidence="3">Uncharacterized protein</fullName>
    </submittedName>
</protein>
<dbReference type="EMBL" id="SJPJ01000001">
    <property type="protein sequence ID" value="TWT81006.1"/>
    <property type="molecule type" value="Genomic_DNA"/>
</dbReference>
<accession>A0A5C5Z1W7</accession>
<keyword evidence="2" id="KW-0732">Signal</keyword>
<dbReference type="OrthoDB" id="282247at2"/>
<dbReference type="Proteomes" id="UP000315010">
    <property type="component" value="Unassembled WGS sequence"/>
</dbReference>
<evidence type="ECO:0000256" key="1">
    <source>
        <dbReference type="SAM" id="MobiDB-lite"/>
    </source>
</evidence>
<keyword evidence="4" id="KW-1185">Reference proteome</keyword>
<proteinExistence type="predicted"/>
<evidence type="ECO:0000313" key="3">
    <source>
        <dbReference type="EMBL" id="TWT81006.1"/>
    </source>
</evidence>
<gene>
    <name evidence="3" type="ORF">CA13_24530</name>
</gene>
<comment type="caution">
    <text evidence="3">The sequence shown here is derived from an EMBL/GenBank/DDBJ whole genome shotgun (WGS) entry which is preliminary data.</text>
</comment>
<dbReference type="AlphaFoldDB" id="A0A5C5Z1W7"/>
<evidence type="ECO:0000313" key="4">
    <source>
        <dbReference type="Proteomes" id="UP000315010"/>
    </source>
</evidence>
<name>A0A5C5Z1W7_9BACT</name>
<feature type="signal peptide" evidence="2">
    <location>
        <begin position="1"/>
        <end position="21"/>
    </location>
</feature>
<feature type="chain" id="PRO_5022718140" evidence="2">
    <location>
        <begin position="22"/>
        <end position="262"/>
    </location>
</feature>
<sequence length="262" mass="26260" precursor="true">MRRFCLGACTLAIVLTLTGCRQPIGTTSGSPLTPIGPLAPVGLAPIGTPSASASSAMGAFSAPTRVPPPPANSTNTQAGGFVPYGQTFSSGAPTNARADSFANSPSTYAQPSSDLRDIGTQPIGSGVATVGWAETTTDLPSSSVAHPQPAAGPTRPQLRFNGMQVNDLTGASSQPYIYNAPAVAPAVASAPNGSSLSQGYYPPTVDLRGSPMTTPIVTSGVPVGTGSPQPYVAPMPSTEPVGQLGGVPSSDALPWRRPGTAF</sequence>
<feature type="region of interest" description="Disordered" evidence="1">
    <location>
        <begin position="138"/>
        <end position="157"/>
    </location>
</feature>
<dbReference type="RefSeq" id="WP_146396462.1">
    <property type="nucleotide sequence ID" value="NZ_SJPJ01000001.1"/>
</dbReference>
<evidence type="ECO:0000256" key="2">
    <source>
        <dbReference type="SAM" id="SignalP"/>
    </source>
</evidence>
<organism evidence="3 4">
    <name type="scientific">Novipirellula herctigrandis</name>
    <dbReference type="NCBI Taxonomy" id="2527986"/>
    <lineage>
        <taxon>Bacteria</taxon>
        <taxon>Pseudomonadati</taxon>
        <taxon>Planctomycetota</taxon>
        <taxon>Planctomycetia</taxon>
        <taxon>Pirellulales</taxon>
        <taxon>Pirellulaceae</taxon>
        <taxon>Novipirellula</taxon>
    </lineage>
</organism>
<dbReference type="PROSITE" id="PS51257">
    <property type="entry name" value="PROKAR_LIPOPROTEIN"/>
    <property type="match status" value="1"/>
</dbReference>